<keyword evidence="4" id="KW-1283">Bacterial microcompartment</keyword>
<dbReference type="Pfam" id="PF00936">
    <property type="entry name" value="BMC"/>
    <property type="match status" value="2"/>
</dbReference>
<dbReference type="GO" id="GO:0031470">
    <property type="term" value="C:carboxysome"/>
    <property type="evidence" value="ECO:0007669"/>
    <property type="project" value="UniProtKB-SubCell"/>
</dbReference>
<accession>A0A8J8CIN8</accession>
<reference evidence="7" key="1">
    <citation type="submission" date="2019-12" db="EMBL/GenBank/DDBJ databases">
        <title>High-Quality draft genome sequences of three cyanobacteria isolated from the limestone walls of the Old Cathedral of Coimbra.</title>
        <authorList>
            <person name="Tiago I."/>
            <person name="Soares F."/>
            <person name="Portugal A."/>
        </authorList>
    </citation>
    <scope>NUCLEOTIDE SEQUENCE</scope>
    <source>
        <strain evidence="7">A</strain>
    </source>
</reference>
<organism evidence="7 8">
    <name type="scientific">Myxacorys almedinensis A</name>
    <dbReference type="NCBI Taxonomy" id="2690445"/>
    <lineage>
        <taxon>Bacteria</taxon>
        <taxon>Bacillati</taxon>
        <taxon>Cyanobacteriota</taxon>
        <taxon>Cyanophyceae</taxon>
        <taxon>Leptolyngbyales</taxon>
        <taxon>Leptolyngbyaceae</taxon>
        <taxon>Myxacorys</taxon>
        <taxon>Myxacorys almedinensis</taxon>
    </lineage>
</organism>
<comment type="similarity">
    <text evidence="3">Belongs to the bacterial microcompartments protein family. CsoS1 subfamily.</text>
</comment>
<evidence type="ECO:0000259" key="6">
    <source>
        <dbReference type="PROSITE" id="PS51930"/>
    </source>
</evidence>
<dbReference type="RefSeq" id="WP_162423607.1">
    <property type="nucleotide sequence ID" value="NZ_WVIE01000013.1"/>
</dbReference>
<dbReference type="EMBL" id="WVIE01000013">
    <property type="protein sequence ID" value="NDJ18078.1"/>
    <property type="molecule type" value="Genomic_DNA"/>
</dbReference>
<dbReference type="PROSITE" id="PS01139">
    <property type="entry name" value="BMC_1"/>
    <property type="match status" value="1"/>
</dbReference>
<comment type="subcellular location">
    <subcellularLocation>
        <location evidence="2">Carboxysome</location>
    </subcellularLocation>
</comment>
<dbReference type="InterPro" id="IPR050575">
    <property type="entry name" value="BMC_shell"/>
</dbReference>
<proteinExistence type="inferred from homology"/>
<dbReference type="InterPro" id="IPR044872">
    <property type="entry name" value="CcmK/CsoS1_BMC"/>
</dbReference>
<dbReference type="Gene3D" id="3.30.70.1710">
    <property type="match status" value="2"/>
</dbReference>
<dbReference type="SMART" id="SM00877">
    <property type="entry name" value="BMC"/>
    <property type="match status" value="2"/>
</dbReference>
<dbReference type="InterPro" id="IPR037233">
    <property type="entry name" value="CcmK-like_sf"/>
</dbReference>
<evidence type="ECO:0000256" key="3">
    <source>
        <dbReference type="ARBA" id="ARBA00023780"/>
    </source>
</evidence>
<dbReference type="PANTHER" id="PTHR33941">
    <property type="entry name" value="PROPANEDIOL UTILIZATION PROTEIN PDUA"/>
    <property type="match status" value="1"/>
</dbReference>
<dbReference type="SUPFAM" id="SSF143414">
    <property type="entry name" value="CcmK-like"/>
    <property type="match status" value="2"/>
</dbReference>
<feature type="domain" description="BMC" evidence="6">
    <location>
        <begin position="116"/>
        <end position="200"/>
    </location>
</feature>
<keyword evidence="8" id="KW-1185">Reference proteome</keyword>
<dbReference type="PROSITE" id="PS51930">
    <property type="entry name" value="BMC_2"/>
    <property type="match status" value="2"/>
</dbReference>
<dbReference type="PANTHER" id="PTHR33941:SF11">
    <property type="entry name" value="BACTERIAL MICROCOMPARTMENT SHELL PROTEIN PDUJ"/>
    <property type="match status" value="1"/>
</dbReference>
<sequence>MNRSDRFNDTALGLISTQSFPAIVGTADMMLKSAGVTLVGYEMIGGGFCTAVVRGGISDVRLAIDVGKDTAEQFGQDVSTIVIARPMANLEAVLPIGSKLAQLALGQEGNRFRNLAVGLLETRGFPAMVGAADAMLKSADVTFTAYHSIGAGLCTAIIRGTVANVAMAVDAGMQEADRIGELHSVMVIPRALEDLDQTLPLAKCWLEELQPLQIPIEIRQVERELVALPELQKEPLPLAAPMSQPKSLSEARSLEFVEPVEAVEPVAEPIPVEADSAERAESVSDLTLDAQPLPDSDE</sequence>
<feature type="compositionally biased region" description="Low complexity" evidence="5">
    <location>
        <begin position="265"/>
        <end position="274"/>
    </location>
</feature>
<protein>
    <submittedName>
        <fullName evidence="7">BMC domain-containing protein</fullName>
    </submittedName>
</protein>
<feature type="domain" description="BMC" evidence="6">
    <location>
        <begin position="11"/>
        <end position="95"/>
    </location>
</feature>
<dbReference type="InterPro" id="IPR020808">
    <property type="entry name" value="Bact_microcomp_CS"/>
</dbReference>
<dbReference type="Proteomes" id="UP000646053">
    <property type="component" value="Unassembled WGS sequence"/>
</dbReference>
<dbReference type="AlphaFoldDB" id="A0A8J8CIN8"/>
<keyword evidence="1" id="KW-0120">Carbon dioxide fixation</keyword>
<feature type="region of interest" description="Disordered" evidence="5">
    <location>
        <begin position="265"/>
        <end position="298"/>
    </location>
</feature>
<evidence type="ECO:0000256" key="4">
    <source>
        <dbReference type="ARBA" id="ARBA00024446"/>
    </source>
</evidence>
<gene>
    <name evidence="7" type="ORF">GS601_12395</name>
</gene>
<name>A0A8J8CIN8_9CYAN</name>
<evidence type="ECO:0000256" key="2">
    <source>
        <dbReference type="ARBA" id="ARBA00023587"/>
    </source>
</evidence>
<dbReference type="InterPro" id="IPR000249">
    <property type="entry name" value="BMC_dom"/>
</dbReference>
<dbReference type="CDD" id="cd07057">
    <property type="entry name" value="BMC_CcmK"/>
    <property type="match status" value="2"/>
</dbReference>
<evidence type="ECO:0000256" key="1">
    <source>
        <dbReference type="ARBA" id="ARBA00023300"/>
    </source>
</evidence>
<comment type="caution">
    <text evidence="7">The sequence shown here is derived from an EMBL/GenBank/DDBJ whole genome shotgun (WGS) entry which is preliminary data.</text>
</comment>
<evidence type="ECO:0000313" key="8">
    <source>
        <dbReference type="Proteomes" id="UP000646053"/>
    </source>
</evidence>
<dbReference type="GO" id="GO:0015977">
    <property type="term" value="P:carbon fixation"/>
    <property type="evidence" value="ECO:0007669"/>
    <property type="project" value="UniProtKB-KW"/>
</dbReference>
<evidence type="ECO:0000313" key="7">
    <source>
        <dbReference type="EMBL" id="NDJ18078.1"/>
    </source>
</evidence>
<evidence type="ECO:0000256" key="5">
    <source>
        <dbReference type="SAM" id="MobiDB-lite"/>
    </source>
</evidence>